<protein>
    <submittedName>
        <fullName evidence="1">Uncharacterized protein</fullName>
    </submittedName>
</protein>
<evidence type="ECO:0000313" key="2">
    <source>
        <dbReference type="Proteomes" id="UP000276829"/>
    </source>
</evidence>
<name>A0A3M3FYI0_PSESG</name>
<dbReference type="Proteomes" id="UP000276829">
    <property type="component" value="Unassembled WGS sequence"/>
</dbReference>
<comment type="caution">
    <text evidence="1">The sequence shown here is derived from an EMBL/GenBank/DDBJ whole genome shotgun (WGS) entry which is preliminary data.</text>
</comment>
<dbReference type="AlphaFoldDB" id="A0A3M3FYI0"/>
<dbReference type="EMBL" id="RBON01000207">
    <property type="protein sequence ID" value="RMM66678.1"/>
    <property type="molecule type" value="Genomic_DNA"/>
</dbReference>
<proteinExistence type="predicted"/>
<gene>
    <name evidence="1" type="ORF">ALQ73_01762</name>
</gene>
<organism evidence="1 2">
    <name type="scientific">Pseudomonas savastanoi pv. glycinea</name>
    <name type="common">Pseudomonas syringae pv. glycinea</name>
    <dbReference type="NCBI Taxonomy" id="318"/>
    <lineage>
        <taxon>Bacteria</taxon>
        <taxon>Pseudomonadati</taxon>
        <taxon>Pseudomonadota</taxon>
        <taxon>Gammaproteobacteria</taxon>
        <taxon>Pseudomonadales</taxon>
        <taxon>Pseudomonadaceae</taxon>
        <taxon>Pseudomonas</taxon>
    </lineage>
</organism>
<reference evidence="1 2" key="1">
    <citation type="submission" date="2018-08" db="EMBL/GenBank/DDBJ databases">
        <title>Recombination of ecologically and evolutionarily significant loci maintains genetic cohesion in the Pseudomonas syringae species complex.</title>
        <authorList>
            <person name="Dillon M."/>
            <person name="Thakur S."/>
            <person name="Almeida R.N.D."/>
            <person name="Weir B.S."/>
            <person name="Guttman D.S."/>
        </authorList>
    </citation>
    <scope>NUCLEOTIDE SEQUENCE [LARGE SCALE GENOMIC DNA]</scope>
    <source>
        <strain evidence="1 2">ICMP 4324</strain>
    </source>
</reference>
<accession>A0A3M3FYI0</accession>
<sequence>MSQNHKDKVVSKTEVVRLLQLWESKGHGVMSVVRIFTLDDLQILIGFSDYQDHETVVFAEHMYKPYTNYQGAFTALGALLDALDAANVESQKQAEAIRAARS</sequence>
<dbReference type="RefSeq" id="WP_122393618.1">
    <property type="nucleotide sequence ID" value="NZ_RBON01000207.1"/>
</dbReference>
<evidence type="ECO:0000313" key="1">
    <source>
        <dbReference type="EMBL" id="RMM66678.1"/>
    </source>
</evidence>